<sequence>KNNKDFLLRNHKRKQRVFVIGKKIVRNKIYCTNNVVIVTSSHENFKEVLTDLKNSVNWNHEVFFLIVYDDAQNNCESAQEFLNTAWTFHILNAIYLCPDNRTNLHLYSFNPFNALAPKFWNVVTNSSSTNNHWTLLELDHQFVNLDKTLLSQDLYFDKVKDINGYNFKAVTCITHLESIQFDRNKSGYDRFKGAEYQVFNEILKRINATVTMKITYNCGFINDKKLPEGTFKDVLVDGIELCINPILLRDFVRYETYPFYSLKISIVTLNTEFNLAEQIYYMFPFKVWILWAFTFSTSIITLAYFMRLSLSSAALEVLRMLVNTSATRQPRGFSEKSFYVTLIFAFFVINTFIQCRLSQMSTIPGYMPSVDSADDLINSDLEIHGDQFYRDFIFGKIIQDRYHVSHISDCFRMLLNGKRIACIFENKSLRFYVYETELIHISTDSLLRRGIVFVCSEDSPFLSKMNWILTRLNGGGFIKLFYARQDLFYLKYQKDNEKKSLDIKKITIAFQLLLGGWILSIIIVVFEIIHLHFSKYAKKHRIRVTIVEL</sequence>
<dbReference type="SUPFAM" id="SSF53850">
    <property type="entry name" value="Periplasmic binding protein-like II"/>
    <property type="match status" value="1"/>
</dbReference>
<dbReference type="STRING" id="543379.A0A232F1L6"/>
<evidence type="ECO:0000256" key="2">
    <source>
        <dbReference type="ARBA" id="ARBA00022475"/>
    </source>
</evidence>
<keyword evidence="3 8" id="KW-0812">Transmembrane</keyword>
<keyword evidence="11" id="KW-1185">Reference proteome</keyword>
<accession>A0A232F1L6</accession>
<evidence type="ECO:0000256" key="6">
    <source>
        <dbReference type="ARBA" id="ARBA00023170"/>
    </source>
</evidence>
<evidence type="ECO:0000256" key="8">
    <source>
        <dbReference type="SAM" id="Phobius"/>
    </source>
</evidence>
<dbReference type="InterPro" id="IPR056198">
    <property type="entry name" value="LBD_receptor"/>
</dbReference>
<dbReference type="Proteomes" id="UP000215335">
    <property type="component" value="Unassembled WGS sequence"/>
</dbReference>
<feature type="transmembrane region" description="Helical" evidence="8">
    <location>
        <begin position="508"/>
        <end position="533"/>
    </location>
</feature>
<evidence type="ECO:0000313" key="10">
    <source>
        <dbReference type="EMBL" id="OXU24318.1"/>
    </source>
</evidence>
<reference evidence="10 11" key="1">
    <citation type="journal article" date="2017" name="Curr. Biol.">
        <title>The Evolution of Venom by Co-option of Single-Copy Genes.</title>
        <authorList>
            <person name="Martinson E.O."/>
            <person name="Mrinalini"/>
            <person name="Kelkar Y.D."/>
            <person name="Chang C.H."/>
            <person name="Werren J.H."/>
        </authorList>
    </citation>
    <scope>NUCLEOTIDE SEQUENCE [LARGE SCALE GENOMIC DNA]</scope>
    <source>
        <strain evidence="10 11">Alberta</strain>
        <tissue evidence="10">Whole body</tissue>
    </source>
</reference>
<comment type="subcellular location">
    <subcellularLocation>
        <location evidence="1">Cell membrane</location>
        <topology evidence="1">Multi-pass membrane protein</topology>
    </subcellularLocation>
</comment>
<gene>
    <name evidence="10" type="ORF">TSAR_010029</name>
</gene>
<dbReference type="GO" id="GO:0005886">
    <property type="term" value="C:plasma membrane"/>
    <property type="evidence" value="ECO:0007669"/>
    <property type="project" value="UniProtKB-SubCell"/>
</dbReference>
<dbReference type="Pfam" id="PF24061">
    <property type="entry name" value="LBD_receptor"/>
    <property type="match status" value="1"/>
</dbReference>
<evidence type="ECO:0000256" key="1">
    <source>
        <dbReference type="ARBA" id="ARBA00004651"/>
    </source>
</evidence>
<evidence type="ECO:0000256" key="7">
    <source>
        <dbReference type="ARBA" id="ARBA00023180"/>
    </source>
</evidence>
<evidence type="ECO:0000256" key="3">
    <source>
        <dbReference type="ARBA" id="ARBA00022692"/>
    </source>
</evidence>
<evidence type="ECO:0000259" key="9">
    <source>
        <dbReference type="Pfam" id="PF24061"/>
    </source>
</evidence>
<feature type="transmembrane region" description="Helical" evidence="8">
    <location>
        <begin position="337"/>
        <end position="353"/>
    </location>
</feature>
<proteinExistence type="predicted"/>
<evidence type="ECO:0000256" key="4">
    <source>
        <dbReference type="ARBA" id="ARBA00022989"/>
    </source>
</evidence>
<keyword evidence="6" id="KW-0675">Receptor</keyword>
<comment type="caution">
    <text evidence="10">The sequence shown here is derived from an EMBL/GenBank/DDBJ whole genome shotgun (WGS) entry which is preliminary data.</text>
</comment>
<evidence type="ECO:0000256" key="5">
    <source>
        <dbReference type="ARBA" id="ARBA00023136"/>
    </source>
</evidence>
<feature type="transmembrane region" description="Helical" evidence="8">
    <location>
        <begin position="288"/>
        <end position="310"/>
    </location>
</feature>
<keyword evidence="4 8" id="KW-1133">Transmembrane helix</keyword>
<keyword evidence="5 8" id="KW-0472">Membrane</keyword>
<protein>
    <recommendedName>
        <fullName evidence="9">Putative ionotropic receptor ligand binding domain-containing protein</fullName>
    </recommendedName>
</protein>
<dbReference type="InterPro" id="IPR052192">
    <property type="entry name" value="Insect_Ionotropic_Sensory_Rcpt"/>
</dbReference>
<feature type="non-terminal residue" evidence="10">
    <location>
        <position position="1"/>
    </location>
</feature>
<dbReference type="OrthoDB" id="7679028at2759"/>
<dbReference type="PANTHER" id="PTHR42643">
    <property type="entry name" value="IONOTROPIC RECEPTOR 20A-RELATED"/>
    <property type="match status" value="1"/>
</dbReference>
<feature type="domain" description="Putative ionotropic receptor ligand binding" evidence="9">
    <location>
        <begin position="7"/>
        <end position="114"/>
    </location>
</feature>
<keyword evidence="7" id="KW-0325">Glycoprotein</keyword>
<dbReference type="EMBL" id="NNAY01001337">
    <property type="protein sequence ID" value="OXU24318.1"/>
    <property type="molecule type" value="Genomic_DNA"/>
</dbReference>
<name>A0A232F1L6_9HYME</name>
<evidence type="ECO:0000313" key="11">
    <source>
        <dbReference type="Proteomes" id="UP000215335"/>
    </source>
</evidence>
<dbReference type="AlphaFoldDB" id="A0A232F1L6"/>
<organism evidence="10 11">
    <name type="scientific">Trichomalopsis sarcophagae</name>
    <dbReference type="NCBI Taxonomy" id="543379"/>
    <lineage>
        <taxon>Eukaryota</taxon>
        <taxon>Metazoa</taxon>
        <taxon>Ecdysozoa</taxon>
        <taxon>Arthropoda</taxon>
        <taxon>Hexapoda</taxon>
        <taxon>Insecta</taxon>
        <taxon>Pterygota</taxon>
        <taxon>Neoptera</taxon>
        <taxon>Endopterygota</taxon>
        <taxon>Hymenoptera</taxon>
        <taxon>Apocrita</taxon>
        <taxon>Proctotrupomorpha</taxon>
        <taxon>Chalcidoidea</taxon>
        <taxon>Pteromalidae</taxon>
        <taxon>Pteromalinae</taxon>
        <taxon>Trichomalopsis</taxon>
    </lineage>
</organism>
<dbReference type="PANTHER" id="PTHR42643:SF38">
    <property type="entry name" value="IONOTROPIC RECEPTOR 100A"/>
    <property type="match status" value="1"/>
</dbReference>
<keyword evidence="2" id="KW-1003">Cell membrane</keyword>